<feature type="region of interest" description="Disordered" evidence="1">
    <location>
        <begin position="173"/>
        <end position="267"/>
    </location>
</feature>
<feature type="compositionally biased region" description="Low complexity" evidence="1">
    <location>
        <begin position="175"/>
        <end position="226"/>
    </location>
</feature>
<comment type="caution">
    <text evidence="3">The sequence shown here is derived from an EMBL/GenBank/DDBJ whole genome shotgun (WGS) entry which is preliminary data.</text>
</comment>
<evidence type="ECO:0000256" key="2">
    <source>
        <dbReference type="SAM" id="SignalP"/>
    </source>
</evidence>
<evidence type="ECO:0000256" key="1">
    <source>
        <dbReference type="SAM" id="MobiDB-lite"/>
    </source>
</evidence>
<name>A0ABN8D3F8_9STRA</name>
<reference evidence="3 4" key="1">
    <citation type="submission" date="2021-11" db="EMBL/GenBank/DDBJ databases">
        <authorList>
            <person name="Islam A."/>
            <person name="Islam S."/>
            <person name="Flora M.S."/>
            <person name="Rahman M."/>
            <person name="Ziaur R.M."/>
            <person name="Epstein J.H."/>
            <person name="Hassan M."/>
            <person name="Klassen M."/>
            <person name="Woodard K."/>
            <person name="Webb A."/>
            <person name="Webby R.J."/>
            <person name="El Zowalaty M.E."/>
        </authorList>
    </citation>
    <scope>NUCLEOTIDE SEQUENCE [LARGE SCALE GENOMIC DNA]</scope>
    <source>
        <strain evidence="3">Pbs1</strain>
    </source>
</reference>
<organism evidence="3 4">
    <name type="scientific">Peronospora belbahrii</name>
    <dbReference type="NCBI Taxonomy" id="622444"/>
    <lineage>
        <taxon>Eukaryota</taxon>
        <taxon>Sar</taxon>
        <taxon>Stramenopiles</taxon>
        <taxon>Oomycota</taxon>
        <taxon>Peronosporomycetes</taxon>
        <taxon>Peronosporales</taxon>
        <taxon>Peronosporaceae</taxon>
        <taxon>Peronospora</taxon>
    </lineage>
</organism>
<evidence type="ECO:0000313" key="3">
    <source>
        <dbReference type="EMBL" id="CAH0519679.1"/>
    </source>
</evidence>
<gene>
    <name evidence="3" type="ORF">PBS001_LOCUS6198</name>
</gene>
<proteinExistence type="predicted"/>
<protein>
    <submittedName>
        <fullName evidence="3">Uncharacterized protein</fullName>
    </submittedName>
</protein>
<evidence type="ECO:0000313" key="4">
    <source>
        <dbReference type="Proteomes" id="UP001158986"/>
    </source>
</evidence>
<feature type="chain" id="PRO_5045394044" evidence="2">
    <location>
        <begin position="25"/>
        <end position="339"/>
    </location>
</feature>
<feature type="signal peptide" evidence="2">
    <location>
        <begin position="1"/>
        <end position="24"/>
    </location>
</feature>
<dbReference type="EMBL" id="CAKLCB010000309">
    <property type="protein sequence ID" value="CAH0519679.1"/>
    <property type="molecule type" value="Genomic_DNA"/>
</dbReference>
<keyword evidence="4" id="KW-1185">Reference proteome</keyword>
<keyword evidence="2" id="KW-0732">Signal</keyword>
<sequence length="339" mass="35040">MMSSKTHITVLVGASALFLGSVDAHGWMSLPAVTFPNNVDKTQFIASIQSSASGFSGSFGGSPSDNAAAFWKGFKSSKYSSLKEFVTELAQIGVDGATIECGLTDPNETPQPLPNEIEWTHSESEGFTLSHEAKLPYDKAACAGASRLTFYWLALHSPSWQVYINCAALEGGSGVSSPSSSNSTYFGSTEQSDTPTIATTPTTSPATPTTSSVTPATAPVSSTTIADTPKTSANTSTTSPDTPKTSPVAPDTATTSANTPTTAPVSSTFDAIAPTTVNSADQEDEECGSLDIAGGEEDCDLLDIAGNSVEQTAIRSESSLNFDNIDDGSYVSGKVEAAY</sequence>
<feature type="compositionally biased region" description="Low complexity" evidence="1">
    <location>
        <begin position="235"/>
        <end position="267"/>
    </location>
</feature>
<accession>A0ABN8D3F8</accession>
<dbReference type="Proteomes" id="UP001158986">
    <property type="component" value="Unassembled WGS sequence"/>
</dbReference>